<dbReference type="AlphaFoldDB" id="A0A2G2ZCW2"/>
<evidence type="ECO:0000313" key="4">
    <source>
        <dbReference type="Proteomes" id="UP000222542"/>
    </source>
</evidence>
<dbReference type="Gene3D" id="3.40.50.300">
    <property type="entry name" value="P-loop containing nucleotide triphosphate hydrolases"/>
    <property type="match status" value="1"/>
</dbReference>
<comment type="caution">
    <text evidence="3">The sequence shown here is derived from an EMBL/GenBank/DDBJ whole genome shotgun (WGS) entry which is preliminary data.</text>
</comment>
<reference evidence="3 4" key="1">
    <citation type="journal article" date="2014" name="Nat. Genet.">
        <title>Genome sequence of the hot pepper provides insights into the evolution of pungency in Capsicum species.</title>
        <authorList>
            <person name="Kim S."/>
            <person name="Park M."/>
            <person name="Yeom S.I."/>
            <person name="Kim Y.M."/>
            <person name="Lee J.M."/>
            <person name="Lee H.A."/>
            <person name="Seo E."/>
            <person name="Choi J."/>
            <person name="Cheong K."/>
            <person name="Kim K.T."/>
            <person name="Jung K."/>
            <person name="Lee G.W."/>
            <person name="Oh S.K."/>
            <person name="Bae C."/>
            <person name="Kim S.B."/>
            <person name="Lee H.Y."/>
            <person name="Kim S.Y."/>
            <person name="Kim M.S."/>
            <person name="Kang B.C."/>
            <person name="Jo Y.D."/>
            <person name="Yang H.B."/>
            <person name="Jeong H.J."/>
            <person name="Kang W.H."/>
            <person name="Kwon J.K."/>
            <person name="Shin C."/>
            <person name="Lim J.Y."/>
            <person name="Park J.H."/>
            <person name="Huh J.H."/>
            <person name="Kim J.S."/>
            <person name="Kim B.D."/>
            <person name="Cohen O."/>
            <person name="Paran I."/>
            <person name="Suh M.C."/>
            <person name="Lee S.B."/>
            <person name="Kim Y.K."/>
            <person name="Shin Y."/>
            <person name="Noh S.J."/>
            <person name="Park J."/>
            <person name="Seo Y.S."/>
            <person name="Kwon S.Y."/>
            <person name="Kim H.A."/>
            <person name="Park J.M."/>
            <person name="Kim H.J."/>
            <person name="Choi S.B."/>
            <person name="Bosland P.W."/>
            <person name="Reeves G."/>
            <person name="Jo S.H."/>
            <person name="Lee B.W."/>
            <person name="Cho H.T."/>
            <person name="Choi H.S."/>
            <person name="Lee M.S."/>
            <person name="Yu Y."/>
            <person name="Do Choi Y."/>
            <person name="Park B.S."/>
            <person name="van Deynze A."/>
            <person name="Ashrafi H."/>
            <person name="Hill T."/>
            <person name="Kim W.T."/>
            <person name="Pai H.S."/>
            <person name="Ahn H.K."/>
            <person name="Yeam I."/>
            <person name="Giovannoni J.J."/>
            <person name="Rose J.K."/>
            <person name="Sorensen I."/>
            <person name="Lee S.J."/>
            <person name="Kim R.W."/>
            <person name="Choi I.Y."/>
            <person name="Choi B.S."/>
            <person name="Lim J.S."/>
            <person name="Lee Y.H."/>
            <person name="Choi D."/>
        </authorList>
    </citation>
    <scope>NUCLEOTIDE SEQUENCE [LARGE SCALE GENOMIC DNA]</scope>
    <source>
        <strain evidence="4">cv. CM334</strain>
    </source>
</reference>
<reference evidence="3 4" key="2">
    <citation type="journal article" date="2017" name="Genome Biol.">
        <title>New reference genome sequences of hot pepper reveal the massive evolution of plant disease-resistance genes by retroduplication.</title>
        <authorList>
            <person name="Kim S."/>
            <person name="Park J."/>
            <person name="Yeom S.I."/>
            <person name="Kim Y.M."/>
            <person name="Seo E."/>
            <person name="Kim K.T."/>
            <person name="Kim M.S."/>
            <person name="Lee J.M."/>
            <person name="Cheong K."/>
            <person name="Shin H.S."/>
            <person name="Kim S.B."/>
            <person name="Han K."/>
            <person name="Lee J."/>
            <person name="Park M."/>
            <person name="Lee H.A."/>
            <person name="Lee H.Y."/>
            <person name="Lee Y."/>
            <person name="Oh S."/>
            <person name="Lee J.H."/>
            <person name="Choi E."/>
            <person name="Choi E."/>
            <person name="Lee S.E."/>
            <person name="Jeon J."/>
            <person name="Kim H."/>
            <person name="Choi G."/>
            <person name="Song H."/>
            <person name="Lee J."/>
            <person name="Lee S.C."/>
            <person name="Kwon J.K."/>
            <person name="Lee H.Y."/>
            <person name="Koo N."/>
            <person name="Hong Y."/>
            <person name="Kim R.W."/>
            <person name="Kang W.H."/>
            <person name="Huh J.H."/>
            <person name="Kang B.C."/>
            <person name="Yang T.J."/>
            <person name="Lee Y.H."/>
            <person name="Bennetzen J.L."/>
            <person name="Choi D."/>
        </authorList>
    </citation>
    <scope>NUCLEOTIDE SEQUENCE [LARGE SCALE GENOMIC DNA]</scope>
    <source>
        <strain evidence="4">cv. CM334</strain>
    </source>
</reference>
<dbReference type="InterPro" id="IPR027417">
    <property type="entry name" value="P-loop_NTPase"/>
</dbReference>
<dbReference type="Proteomes" id="UP000222542">
    <property type="component" value="Unassembled WGS sequence"/>
</dbReference>
<dbReference type="PANTHER" id="PTHR45644:SF39">
    <property type="entry name" value="AAA-TYPE ATPASE FAMILY PROTEIN-RELATED"/>
    <property type="match status" value="1"/>
</dbReference>
<dbReference type="STRING" id="4072.A0A2G2ZCW2"/>
<keyword evidence="2" id="KW-0067">ATP-binding</keyword>
<dbReference type="GO" id="GO:0005741">
    <property type="term" value="C:mitochondrial outer membrane"/>
    <property type="evidence" value="ECO:0000318"/>
    <property type="project" value="GO_Central"/>
</dbReference>
<dbReference type="InterPro" id="IPR051701">
    <property type="entry name" value="Mito_OM_Translocase_MSP1"/>
</dbReference>
<accession>A0A2G2ZCW2</accession>
<dbReference type="GO" id="GO:0005524">
    <property type="term" value="F:ATP binding"/>
    <property type="evidence" value="ECO:0007669"/>
    <property type="project" value="UniProtKB-KW"/>
</dbReference>
<protein>
    <submittedName>
        <fullName evidence="3">Uncharacterized protein</fullName>
    </submittedName>
</protein>
<sequence length="646" mass="72249">MDKLSFFYNGHCSLIRCCRLPRVGYASSYFDGCRYLIYENTQNVLIATSYLHLKHKEQVKYFNELRAVNSRILSGPAEIYQEILVKALAHFYGAKLLIFYSEAFRLSVRDAETMKGTEPSSSQAANDNITSLAGPTRNTIFMTGDRVRFIGSTSGAHDSTPIKEDCIVFQDSSSSKVGVQFDKPIPRGVNLGGFCEDAHGFFCKVDELRLEGTGLDDLENLLVKTLFEVVSRESRNSPVILLMKDAEKTMAGNSVSYSTYKSRLEKIPDNIMIISFGKMQDKGKQIARTNKLLTNLLLNKVVIHMPQDEALLSTWKQQLDQDAETLRVKENFNSLQRFLNRIGLECNGLEALCIKDKSFSVKNTDLGTSFCPKQDVEPENEFEKALLADVIPPSDIGVTFDDIGALESVTDTLKELIMLPLQRPELFSKSTITREPAASTSQPMENNATNVILAYLDTASRDLGMANEMLDSMGRGDRVSFCDTIGIVRPHEDQTLVVGTQALVDPLDDEIDSPCENDLCLASASTYNLTKVPLPCDESIHTLVDPCENQGGATFVYEFQQLVRLWTMIKRQTWMCLIVYETQIVIVLLTSVIRLETSEYMHKEIIVGVNTCDTFLYPLCAHDIFHKDIEGLPNFKDGTLGESESG</sequence>
<dbReference type="Gramene" id="PHT79784">
    <property type="protein sequence ID" value="PHT79784"/>
    <property type="gene ID" value="T459_17836"/>
</dbReference>
<dbReference type="PANTHER" id="PTHR45644">
    <property type="entry name" value="AAA ATPASE, PUTATIVE (AFU_ORTHOLOGUE AFUA_2G12920)-RELATED-RELATED"/>
    <property type="match status" value="1"/>
</dbReference>
<evidence type="ECO:0000256" key="1">
    <source>
        <dbReference type="ARBA" id="ARBA00022741"/>
    </source>
</evidence>
<keyword evidence="4" id="KW-1185">Reference proteome</keyword>
<keyword evidence="1" id="KW-0547">Nucleotide-binding</keyword>
<evidence type="ECO:0000313" key="3">
    <source>
        <dbReference type="EMBL" id="PHT79784.1"/>
    </source>
</evidence>
<organism evidence="3 4">
    <name type="scientific">Capsicum annuum</name>
    <name type="common">Capsicum pepper</name>
    <dbReference type="NCBI Taxonomy" id="4072"/>
    <lineage>
        <taxon>Eukaryota</taxon>
        <taxon>Viridiplantae</taxon>
        <taxon>Streptophyta</taxon>
        <taxon>Embryophyta</taxon>
        <taxon>Tracheophyta</taxon>
        <taxon>Spermatophyta</taxon>
        <taxon>Magnoliopsida</taxon>
        <taxon>eudicotyledons</taxon>
        <taxon>Gunneridae</taxon>
        <taxon>Pentapetalae</taxon>
        <taxon>asterids</taxon>
        <taxon>lamiids</taxon>
        <taxon>Solanales</taxon>
        <taxon>Solanaceae</taxon>
        <taxon>Solanoideae</taxon>
        <taxon>Capsiceae</taxon>
        <taxon>Capsicum</taxon>
    </lineage>
</organism>
<dbReference type="EMBL" id="AYRZ02000006">
    <property type="protein sequence ID" value="PHT79784.1"/>
    <property type="molecule type" value="Genomic_DNA"/>
</dbReference>
<gene>
    <name evidence="3" type="ORF">T459_17836</name>
</gene>
<proteinExistence type="predicted"/>
<evidence type="ECO:0000256" key="2">
    <source>
        <dbReference type="ARBA" id="ARBA00022840"/>
    </source>
</evidence>
<name>A0A2G2ZCW2_CAPAN</name>